<proteinExistence type="predicted"/>
<evidence type="ECO:0000313" key="2">
    <source>
        <dbReference type="Proteomes" id="UP000789342"/>
    </source>
</evidence>
<dbReference type="OrthoDB" id="66726at2759"/>
<gene>
    <name evidence="1" type="ORF">AMORRO_LOCUS14761</name>
</gene>
<dbReference type="AlphaFoldDB" id="A0A9N9INB4"/>
<protein>
    <submittedName>
        <fullName evidence="1">9299_t:CDS:1</fullName>
    </submittedName>
</protein>
<organism evidence="1 2">
    <name type="scientific">Acaulospora morrowiae</name>
    <dbReference type="NCBI Taxonomy" id="94023"/>
    <lineage>
        <taxon>Eukaryota</taxon>
        <taxon>Fungi</taxon>
        <taxon>Fungi incertae sedis</taxon>
        <taxon>Mucoromycota</taxon>
        <taxon>Glomeromycotina</taxon>
        <taxon>Glomeromycetes</taxon>
        <taxon>Diversisporales</taxon>
        <taxon>Acaulosporaceae</taxon>
        <taxon>Acaulospora</taxon>
    </lineage>
</organism>
<name>A0A9N9INB4_9GLOM</name>
<sequence length="105" mass="12169">MTVDMEDTTVWDFMLEALSRGADNIFRWLPGTEVDSNGQPLEPREYQPGLWNFLYSNHLYLAIFVNVLNNRINAIVSPRNPRPLPKTTRLLIRLPCFYLMAKSAL</sequence>
<keyword evidence="2" id="KW-1185">Reference proteome</keyword>
<comment type="caution">
    <text evidence="1">The sequence shown here is derived from an EMBL/GenBank/DDBJ whole genome shotgun (WGS) entry which is preliminary data.</text>
</comment>
<feature type="non-terminal residue" evidence="1">
    <location>
        <position position="1"/>
    </location>
</feature>
<accession>A0A9N9INB4</accession>
<dbReference type="EMBL" id="CAJVPV010030934">
    <property type="protein sequence ID" value="CAG8741818.1"/>
    <property type="molecule type" value="Genomic_DNA"/>
</dbReference>
<evidence type="ECO:0000313" key="1">
    <source>
        <dbReference type="EMBL" id="CAG8741818.1"/>
    </source>
</evidence>
<dbReference type="Proteomes" id="UP000789342">
    <property type="component" value="Unassembled WGS sequence"/>
</dbReference>
<reference evidence="1" key="1">
    <citation type="submission" date="2021-06" db="EMBL/GenBank/DDBJ databases">
        <authorList>
            <person name="Kallberg Y."/>
            <person name="Tangrot J."/>
            <person name="Rosling A."/>
        </authorList>
    </citation>
    <scope>NUCLEOTIDE SEQUENCE</scope>
    <source>
        <strain evidence="1">CL551</strain>
    </source>
</reference>